<sequence length="150" mass="16342">MYLISACLAGVNCRYNGGNSDCDWVKKFMKDKDCLLVCPEEMGGLETPRSPSEQIGNKVISKDGQDVTREFLIGAEKSLQKAEETAKELEQDIQLAILKAKSPSCGCGKIYDGTFSGVLIDGDGMLTALLKEKGIPVITELQETDADRFI</sequence>
<evidence type="ECO:0000313" key="1">
    <source>
        <dbReference type="EMBL" id="QOX63542.1"/>
    </source>
</evidence>
<protein>
    <submittedName>
        <fullName evidence="1">DUF523 domain-containing protein</fullName>
    </submittedName>
</protein>
<dbReference type="Proteomes" id="UP000594014">
    <property type="component" value="Chromosome"/>
</dbReference>
<dbReference type="EMBL" id="CP042469">
    <property type="protein sequence ID" value="QOX63542.1"/>
    <property type="molecule type" value="Genomic_DNA"/>
</dbReference>
<accession>A0ACD1AAQ0</accession>
<keyword evidence="2" id="KW-1185">Reference proteome</keyword>
<organism evidence="1 2">
    <name type="scientific">Anoxybacterium hadale</name>
    <dbReference type="NCBI Taxonomy" id="3408580"/>
    <lineage>
        <taxon>Bacteria</taxon>
        <taxon>Bacillati</taxon>
        <taxon>Bacillota</taxon>
        <taxon>Clostridia</taxon>
        <taxon>Peptostreptococcales</taxon>
        <taxon>Anaerovoracaceae</taxon>
        <taxon>Anoxybacterium</taxon>
    </lineage>
</organism>
<name>A0ACD1AAQ0_9FIRM</name>
<gene>
    <name evidence="1" type="ORF">FRZ06_09355</name>
</gene>
<proteinExistence type="predicted"/>
<evidence type="ECO:0000313" key="2">
    <source>
        <dbReference type="Proteomes" id="UP000594014"/>
    </source>
</evidence>
<reference evidence="1" key="1">
    <citation type="submission" date="2019-08" db="EMBL/GenBank/DDBJ databases">
        <title>Genome sequence of Clostridiales bacterium MT110.</title>
        <authorList>
            <person name="Cao J."/>
        </authorList>
    </citation>
    <scope>NUCLEOTIDE SEQUENCE</scope>
    <source>
        <strain evidence="1">MT110</strain>
    </source>
</reference>